<dbReference type="GO" id="GO:0016020">
    <property type="term" value="C:membrane"/>
    <property type="evidence" value="ECO:0007669"/>
    <property type="project" value="UniProtKB-SubCell"/>
</dbReference>
<dbReference type="InterPro" id="IPR036179">
    <property type="entry name" value="Ig-like_dom_sf"/>
</dbReference>
<evidence type="ECO:0000256" key="11">
    <source>
        <dbReference type="ARBA" id="ARBA00023319"/>
    </source>
</evidence>
<evidence type="ECO:0000256" key="14">
    <source>
        <dbReference type="SAM" id="Phobius"/>
    </source>
</evidence>
<comment type="subunit">
    <text evidence="2">Homodimer.</text>
</comment>
<evidence type="ECO:0000259" key="16">
    <source>
        <dbReference type="Pfam" id="PF09085"/>
    </source>
</evidence>
<feature type="transmembrane region" description="Helical" evidence="14">
    <location>
        <begin position="397"/>
        <end position="418"/>
    </location>
</feature>
<feature type="domain" description="Adhesion molecule immunoglobulin-like" evidence="16">
    <location>
        <begin position="112"/>
        <end position="225"/>
    </location>
</feature>
<protein>
    <recommendedName>
        <fullName evidence="12">Mucosal addressin cell adhesion molecule 1</fullName>
    </recommendedName>
</protein>
<dbReference type="KEGG" id="vpc:102526373"/>
<dbReference type="Pfam" id="PF09085">
    <property type="entry name" value="Adhes-Ig_like"/>
    <property type="match status" value="1"/>
</dbReference>
<evidence type="ECO:0000256" key="12">
    <source>
        <dbReference type="ARBA" id="ARBA00074025"/>
    </source>
</evidence>
<evidence type="ECO:0000256" key="3">
    <source>
        <dbReference type="ARBA" id="ARBA00022692"/>
    </source>
</evidence>
<proteinExistence type="predicted"/>
<keyword evidence="8 14" id="KW-0472">Membrane</keyword>
<evidence type="ECO:0000256" key="1">
    <source>
        <dbReference type="ARBA" id="ARBA00004479"/>
    </source>
</evidence>
<dbReference type="InterPro" id="IPR015169">
    <property type="entry name" value="Adhes-Ig-like"/>
</dbReference>
<evidence type="ECO:0000256" key="13">
    <source>
        <dbReference type="SAM" id="MobiDB-lite"/>
    </source>
</evidence>
<dbReference type="Gene3D" id="2.60.40.10">
    <property type="entry name" value="Immunoglobulins"/>
    <property type="match status" value="2"/>
</dbReference>
<accession>A0A6I9IBX5</accession>
<sequence length="426" mass="45194">MEQGVFLPLLLLLGLLPQGRGGPLEVEPPDPVVAMAVGESRELTCRLACADGRAASVQWRGLDTSLGAVQSGAGISVLSVRNASLSAAGTRVCVGSCGNLTFQQAVQLLVFAFPNQLTVTPEALVAGQGREVACTAHNIMPAGPPTSPDTFSMSLLLGDGELEGAEALGWDVEEEPQEGEDPLFQVTTRWLLPPWGTPALHTLHCQATLRLPGLELSHRQPIPVLQGLTSPEPPAMSPQEHPGTTLPDLRIRIPPEPPTTPREHPITTPLELQITTSPEVSPEQASAHSPGSPGLAPRNSSTRPCHPEIHESSALGVLELLCEAACGPGVAVRWTQAPGGLANYETRESGAQAWLSSRSTLWTKCHPEGWFQCRLDPGGQVANLHLVPETCSSPTSAALWTGSLVLGLLLLAFLIYHLQKHCRHTS</sequence>
<feature type="compositionally biased region" description="Polar residues" evidence="13">
    <location>
        <begin position="273"/>
        <end position="289"/>
    </location>
</feature>
<reference evidence="18" key="1">
    <citation type="submission" date="2025-08" db="UniProtKB">
        <authorList>
            <consortium name="RefSeq"/>
        </authorList>
    </citation>
    <scope>IDENTIFICATION</scope>
</reference>
<gene>
    <name evidence="18" type="primary">MADCAM1</name>
</gene>
<dbReference type="FunFam" id="2.60.40.10:FF:000194">
    <property type="entry name" value="Intercellular adhesion molecule 1"/>
    <property type="match status" value="1"/>
</dbReference>
<dbReference type="GO" id="GO:2000403">
    <property type="term" value="P:positive regulation of lymphocyte migration"/>
    <property type="evidence" value="ECO:0007669"/>
    <property type="project" value="InterPro"/>
</dbReference>
<keyword evidence="11" id="KW-0393">Immunoglobulin domain</keyword>
<evidence type="ECO:0000256" key="4">
    <source>
        <dbReference type="ARBA" id="ARBA00022729"/>
    </source>
</evidence>
<name>A0A6I9IBX5_VICPA</name>
<dbReference type="GO" id="GO:0034113">
    <property type="term" value="P:heterotypic cell-cell adhesion"/>
    <property type="evidence" value="ECO:0007669"/>
    <property type="project" value="TreeGrafter"/>
</dbReference>
<dbReference type="AlphaFoldDB" id="A0A6I9IBX5"/>
<evidence type="ECO:0000256" key="10">
    <source>
        <dbReference type="ARBA" id="ARBA00023180"/>
    </source>
</evidence>
<keyword evidence="9" id="KW-1015">Disulfide bond</keyword>
<dbReference type="PANTHER" id="PTHR14162:SF1">
    <property type="entry name" value="MUCOSAL ADDRESSIN CELL ADHESION MOLECULE 1"/>
    <property type="match status" value="1"/>
</dbReference>
<dbReference type="GO" id="GO:0007229">
    <property type="term" value="P:integrin-mediated signaling pathway"/>
    <property type="evidence" value="ECO:0007669"/>
    <property type="project" value="InterPro"/>
</dbReference>
<evidence type="ECO:0000256" key="5">
    <source>
        <dbReference type="ARBA" id="ARBA00022737"/>
    </source>
</evidence>
<dbReference type="InterPro" id="IPR013783">
    <property type="entry name" value="Ig-like_fold"/>
</dbReference>
<feature type="signal peptide" evidence="15">
    <location>
        <begin position="1"/>
        <end position="21"/>
    </location>
</feature>
<feature type="region of interest" description="Disordered" evidence="13">
    <location>
        <begin position="224"/>
        <end position="307"/>
    </location>
</feature>
<keyword evidence="10" id="KW-0325">Glycoprotein</keyword>
<evidence type="ECO:0000313" key="17">
    <source>
        <dbReference type="Proteomes" id="UP001652581"/>
    </source>
</evidence>
<dbReference type="GO" id="GO:0050901">
    <property type="term" value="P:leukocyte tethering or rolling"/>
    <property type="evidence" value="ECO:0007669"/>
    <property type="project" value="TreeGrafter"/>
</dbReference>
<keyword evidence="3 14" id="KW-0812">Transmembrane</keyword>
<evidence type="ECO:0000313" key="18">
    <source>
        <dbReference type="RefSeq" id="XP_006206510.1"/>
    </source>
</evidence>
<evidence type="ECO:0000256" key="9">
    <source>
        <dbReference type="ARBA" id="ARBA00023157"/>
    </source>
</evidence>
<dbReference type="Proteomes" id="UP001652581">
    <property type="component" value="Chromosome 22"/>
</dbReference>
<keyword evidence="5" id="KW-0677">Repeat</keyword>
<comment type="subcellular location">
    <subcellularLocation>
        <location evidence="1">Membrane</location>
        <topology evidence="1">Single-pass type I membrane protein</topology>
    </subcellularLocation>
</comment>
<evidence type="ECO:0000256" key="15">
    <source>
        <dbReference type="SAM" id="SignalP"/>
    </source>
</evidence>
<evidence type="ECO:0000256" key="6">
    <source>
        <dbReference type="ARBA" id="ARBA00022889"/>
    </source>
</evidence>
<feature type="chain" id="PRO_5026709209" description="Mucosal addressin cell adhesion molecule 1" evidence="15">
    <location>
        <begin position="22"/>
        <end position="426"/>
    </location>
</feature>
<evidence type="ECO:0000256" key="7">
    <source>
        <dbReference type="ARBA" id="ARBA00022989"/>
    </source>
</evidence>
<evidence type="ECO:0000256" key="8">
    <source>
        <dbReference type="ARBA" id="ARBA00023136"/>
    </source>
</evidence>
<keyword evidence="17" id="KW-1185">Reference proteome</keyword>
<dbReference type="RefSeq" id="XP_006206510.1">
    <property type="nucleotide sequence ID" value="XM_006206448.4"/>
</dbReference>
<keyword evidence="7 14" id="KW-1133">Transmembrane helix</keyword>
<dbReference type="FunFam" id="2.60.40.10:FF:000933">
    <property type="entry name" value="Mucosal addressin cell adhesion molecule 1"/>
    <property type="match status" value="1"/>
</dbReference>
<dbReference type="GeneID" id="102526373"/>
<dbReference type="CTD" id="8174"/>
<organism evidence="17 18">
    <name type="scientific">Vicugna pacos</name>
    <name type="common">Alpaca</name>
    <name type="synonym">Lama pacos</name>
    <dbReference type="NCBI Taxonomy" id="30538"/>
    <lineage>
        <taxon>Eukaryota</taxon>
        <taxon>Metazoa</taxon>
        <taxon>Chordata</taxon>
        <taxon>Craniata</taxon>
        <taxon>Vertebrata</taxon>
        <taxon>Euteleostomi</taxon>
        <taxon>Mammalia</taxon>
        <taxon>Eutheria</taxon>
        <taxon>Laurasiatheria</taxon>
        <taxon>Artiodactyla</taxon>
        <taxon>Tylopoda</taxon>
        <taxon>Camelidae</taxon>
        <taxon>Vicugna</taxon>
    </lineage>
</organism>
<dbReference type="GO" id="GO:0098640">
    <property type="term" value="F:integrin binding involved in cell-matrix adhesion"/>
    <property type="evidence" value="ECO:0007669"/>
    <property type="project" value="InterPro"/>
</dbReference>
<keyword evidence="6" id="KW-0130">Cell adhesion</keyword>
<evidence type="ECO:0000256" key="2">
    <source>
        <dbReference type="ARBA" id="ARBA00011738"/>
    </source>
</evidence>
<keyword evidence="4 15" id="KW-0732">Signal</keyword>
<dbReference type="SUPFAM" id="SSF48726">
    <property type="entry name" value="Immunoglobulin"/>
    <property type="match status" value="2"/>
</dbReference>
<dbReference type="InterPro" id="IPR037413">
    <property type="entry name" value="MADCAM1"/>
</dbReference>
<dbReference type="PANTHER" id="PTHR14162">
    <property type="entry name" value="MUCOSAL ADDRESSIN CELL ADHESION MOLECULE-1"/>
    <property type="match status" value="1"/>
</dbReference>